<dbReference type="Gene3D" id="1.10.472.10">
    <property type="entry name" value="Cyclin-like"/>
    <property type="match status" value="1"/>
</dbReference>
<dbReference type="PANTHER" id="PTHR11618">
    <property type="entry name" value="TRANSCRIPTION INITIATION FACTOR IIB-RELATED"/>
    <property type="match status" value="1"/>
</dbReference>
<dbReference type="SUPFAM" id="SSF47954">
    <property type="entry name" value="Cyclin-like"/>
    <property type="match status" value="1"/>
</dbReference>
<dbReference type="InterPro" id="IPR013150">
    <property type="entry name" value="TFIIB_cyclin"/>
</dbReference>
<protein>
    <recommendedName>
        <fullName evidence="3">Cyclin-like domain-containing protein</fullName>
    </recommendedName>
</protein>
<dbReference type="Pfam" id="PF00382">
    <property type="entry name" value="TFIIB"/>
    <property type="match status" value="1"/>
</dbReference>
<evidence type="ECO:0000313" key="4">
    <source>
        <dbReference type="EMBL" id="GAH41154.1"/>
    </source>
</evidence>
<evidence type="ECO:0000259" key="3">
    <source>
        <dbReference type="SMART" id="SM00385"/>
    </source>
</evidence>
<gene>
    <name evidence="4" type="ORF">S03H2_11298</name>
</gene>
<dbReference type="GO" id="GO:0097550">
    <property type="term" value="C:transcription preinitiation complex"/>
    <property type="evidence" value="ECO:0007669"/>
    <property type="project" value="TreeGrafter"/>
</dbReference>
<comment type="caution">
    <text evidence="4">The sequence shown here is derived from an EMBL/GenBank/DDBJ whole genome shotgun (WGS) entry which is preliminary data.</text>
</comment>
<evidence type="ECO:0000256" key="2">
    <source>
        <dbReference type="ARBA" id="ARBA00023163"/>
    </source>
</evidence>
<dbReference type="AlphaFoldDB" id="X1GHR5"/>
<dbReference type="InterPro" id="IPR000812">
    <property type="entry name" value="TFIIB"/>
</dbReference>
<dbReference type="SMART" id="SM00385">
    <property type="entry name" value="CYCLIN"/>
    <property type="match status" value="1"/>
</dbReference>
<keyword evidence="1" id="KW-0805">Transcription regulation</keyword>
<dbReference type="GO" id="GO:0017025">
    <property type="term" value="F:TBP-class protein binding"/>
    <property type="evidence" value="ECO:0007669"/>
    <property type="project" value="InterPro"/>
</dbReference>
<reference evidence="4" key="1">
    <citation type="journal article" date="2014" name="Front. Microbiol.">
        <title>High frequency of phylogenetically diverse reductive dehalogenase-homologous genes in deep subseafloor sedimentary metagenomes.</title>
        <authorList>
            <person name="Kawai M."/>
            <person name="Futagami T."/>
            <person name="Toyoda A."/>
            <person name="Takaki Y."/>
            <person name="Nishi S."/>
            <person name="Hori S."/>
            <person name="Arai W."/>
            <person name="Tsubouchi T."/>
            <person name="Morono Y."/>
            <person name="Uchiyama I."/>
            <person name="Ito T."/>
            <person name="Fujiyama A."/>
            <person name="Inagaki F."/>
            <person name="Takami H."/>
        </authorList>
    </citation>
    <scope>NUCLEOTIDE SEQUENCE</scope>
    <source>
        <strain evidence="4">Expedition CK06-06</strain>
    </source>
</reference>
<dbReference type="PANTHER" id="PTHR11618:SF13">
    <property type="entry name" value="TRANSCRIPTION INITIATION FACTOR IIB"/>
    <property type="match status" value="1"/>
</dbReference>
<proteinExistence type="predicted"/>
<sequence length="111" mass="12742">MLELDRLCSRLNLPKTVREETAIIYRKILKKGLAQGRSISPLIAASLYTVCRMNQIPRTLDEFSYHSPVDRKQIAQYYRMLLREMDLRVPVPKAKYGVSKIASGAELSEKT</sequence>
<dbReference type="GO" id="GO:0070897">
    <property type="term" value="P:transcription preinitiation complex assembly"/>
    <property type="evidence" value="ECO:0007669"/>
    <property type="project" value="InterPro"/>
</dbReference>
<dbReference type="EMBL" id="BARU01005773">
    <property type="protein sequence ID" value="GAH41154.1"/>
    <property type="molecule type" value="Genomic_DNA"/>
</dbReference>
<dbReference type="InterPro" id="IPR013763">
    <property type="entry name" value="Cyclin-like_dom"/>
</dbReference>
<organism evidence="4">
    <name type="scientific">marine sediment metagenome</name>
    <dbReference type="NCBI Taxonomy" id="412755"/>
    <lineage>
        <taxon>unclassified sequences</taxon>
        <taxon>metagenomes</taxon>
        <taxon>ecological metagenomes</taxon>
    </lineage>
</organism>
<feature type="domain" description="Cyclin-like" evidence="3">
    <location>
        <begin position="2"/>
        <end position="83"/>
    </location>
</feature>
<keyword evidence="2" id="KW-0804">Transcription</keyword>
<dbReference type="InterPro" id="IPR036915">
    <property type="entry name" value="Cyclin-like_sf"/>
</dbReference>
<name>X1GHR5_9ZZZZ</name>
<dbReference type="PRINTS" id="PR00685">
    <property type="entry name" value="TIFACTORIIB"/>
</dbReference>
<accession>X1GHR5</accession>
<evidence type="ECO:0000256" key="1">
    <source>
        <dbReference type="ARBA" id="ARBA00023015"/>
    </source>
</evidence>
<feature type="non-terminal residue" evidence="4">
    <location>
        <position position="111"/>
    </location>
</feature>